<protein>
    <submittedName>
        <fullName evidence="1">Uncharacterized protein</fullName>
    </submittedName>
</protein>
<name>A0A2T0UD46_9MICO</name>
<sequence>MSHVVIVVTRPAAALVAHSITRLRDHGHEVTLVAPRVVGAEVIQAADRHIEVSRPFGRGPAPAGLVKGRPRWVVHVAKGVVDKGTSAIGNRTVGPGTLWWHGIRRSNAAREALGSADVMTAADANAVYTVWRAARDNVGADAVNGIGPTMDLVVDDVRA</sequence>
<dbReference type="AlphaFoldDB" id="A0A2T0UD46"/>
<gene>
    <name evidence="1" type="ORF">BCF74_12142</name>
</gene>
<proteinExistence type="predicted"/>
<organism evidence="1 2">
    <name type="scientific">Knoellia remsis</name>
    <dbReference type="NCBI Taxonomy" id="407159"/>
    <lineage>
        <taxon>Bacteria</taxon>
        <taxon>Bacillati</taxon>
        <taxon>Actinomycetota</taxon>
        <taxon>Actinomycetes</taxon>
        <taxon>Micrococcales</taxon>
        <taxon>Intrasporangiaceae</taxon>
        <taxon>Knoellia</taxon>
    </lineage>
</organism>
<keyword evidence="2" id="KW-1185">Reference proteome</keyword>
<accession>A0A2T0UD46</accession>
<evidence type="ECO:0000313" key="1">
    <source>
        <dbReference type="EMBL" id="PRY55865.1"/>
    </source>
</evidence>
<dbReference type="EMBL" id="PVTI01000021">
    <property type="protein sequence ID" value="PRY55865.1"/>
    <property type="molecule type" value="Genomic_DNA"/>
</dbReference>
<comment type="caution">
    <text evidence="1">The sequence shown here is derived from an EMBL/GenBank/DDBJ whole genome shotgun (WGS) entry which is preliminary data.</text>
</comment>
<reference evidence="1 2" key="1">
    <citation type="submission" date="2018-03" db="EMBL/GenBank/DDBJ databases">
        <title>Genomic Encyclopedia of Archaeal and Bacterial Type Strains, Phase II (KMG-II): from individual species to whole genera.</title>
        <authorList>
            <person name="Goeker M."/>
        </authorList>
    </citation>
    <scope>NUCLEOTIDE SEQUENCE [LARGE SCALE GENOMIC DNA]</scope>
    <source>
        <strain evidence="1 2">ATCC BAA-1496</strain>
    </source>
</reference>
<evidence type="ECO:0000313" key="2">
    <source>
        <dbReference type="Proteomes" id="UP000237822"/>
    </source>
</evidence>
<dbReference type="RefSeq" id="WP_106298271.1">
    <property type="nucleotide sequence ID" value="NZ_PVTI01000021.1"/>
</dbReference>
<dbReference type="Proteomes" id="UP000237822">
    <property type="component" value="Unassembled WGS sequence"/>
</dbReference>